<gene>
    <name evidence="1" type="ORF">SAMN02745910_02389</name>
</gene>
<keyword evidence="2" id="KW-1185">Reference proteome</keyword>
<proteinExistence type="predicted"/>
<dbReference type="RefSeq" id="WP_061804670.1">
    <property type="nucleotide sequence ID" value="NZ_FOXX01000005.1"/>
</dbReference>
<evidence type="ECO:0000313" key="2">
    <source>
        <dbReference type="Proteomes" id="UP000182762"/>
    </source>
</evidence>
<reference evidence="1 2" key="1">
    <citation type="submission" date="2016-10" db="EMBL/GenBank/DDBJ databases">
        <authorList>
            <person name="Varghese N."/>
            <person name="Submissions S."/>
        </authorList>
    </citation>
    <scope>NUCLEOTIDE SEQUENCE [LARGE SCALE GENOMIC DNA]</scope>
    <source>
        <strain evidence="1 2">DSM 13796</strain>
    </source>
</reference>
<dbReference type="EMBL" id="FOXX01000005">
    <property type="protein sequence ID" value="SFQ62161.1"/>
    <property type="molecule type" value="Genomic_DNA"/>
</dbReference>
<dbReference type="InterPro" id="IPR025234">
    <property type="entry name" value="YjzH-like"/>
</dbReference>
<dbReference type="Pfam" id="PF13783">
    <property type="entry name" value="DUF4177"/>
    <property type="match status" value="1"/>
</dbReference>
<comment type="caution">
    <text evidence="1">The sequence shown here is derived from an EMBL/GenBank/DDBJ whole genome shotgun (WGS) entry which is preliminary data.</text>
</comment>
<name>A0A1I6A0C4_9BACI</name>
<sequence>MYEYKFVQVELKHGLLKSTSKEDYREIIQQHAEERWRFVQIFAPGTGTVGSADNFELIFEKTK</sequence>
<accession>A0A1I6A0C4</accession>
<dbReference type="Proteomes" id="UP000182762">
    <property type="component" value="Unassembled WGS sequence"/>
</dbReference>
<protein>
    <recommendedName>
        <fullName evidence="3">DUF4177 domain-containing protein</fullName>
    </recommendedName>
</protein>
<evidence type="ECO:0000313" key="1">
    <source>
        <dbReference type="EMBL" id="SFQ62161.1"/>
    </source>
</evidence>
<dbReference type="GeneID" id="93711041"/>
<organism evidence="1 2">
    <name type="scientific">Priestia endophytica DSM 13796</name>
    <dbReference type="NCBI Taxonomy" id="1121089"/>
    <lineage>
        <taxon>Bacteria</taxon>
        <taxon>Bacillati</taxon>
        <taxon>Bacillota</taxon>
        <taxon>Bacilli</taxon>
        <taxon>Bacillales</taxon>
        <taxon>Bacillaceae</taxon>
        <taxon>Priestia</taxon>
    </lineage>
</organism>
<evidence type="ECO:0008006" key="3">
    <source>
        <dbReference type="Google" id="ProtNLM"/>
    </source>
</evidence>